<feature type="transmembrane region" description="Helical" evidence="7">
    <location>
        <begin position="165"/>
        <end position="184"/>
    </location>
</feature>
<keyword evidence="2" id="KW-0813">Transport</keyword>
<keyword evidence="10" id="KW-1185">Reference proteome</keyword>
<keyword evidence="4 7" id="KW-0812">Transmembrane</keyword>
<feature type="transmembrane region" description="Helical" evidence="7">
    <location>
        <begin position="422"/>
        <end position="441"/>
    </location>
</feature>
<sequence>MIRTRAQKRLSVMAVLSAMALVVLDAGLFNVALPTVGASLDAAPGQVILVVSGYQAVLLIGLLPSAHLAGRLGHRRLFAGGLALYGAASIACAFAPSLAVLVAARAVQGLGGATIMALGIALLRLALGPDFLGKAIGWNALTVALCSAAGPIVGALILSVAPWPWLFLAKLPLCAVALLATRALPETPKDGQPIDVVGIALHAATISMVLAVAGLAIAHPATAALLVGPVIALGIGLVQRHGTHEAPLWPVDLLALRPFRVAVLASIFCFTGQSAGLLALPFYLQLALDQGPMNAGLVMTCWPLTVALTSSIANRLAERFGSAPLCVVGGLALASGLMLSALWPTAASLAPLSIGAALSGLGFGLFQVPNNRTLFLSVPPHRSAAAGGMQGSARLIGQTLGALFIGLLLAGIPAAIAPRIGFALASLFALVAALTSASELFPVRGKLTCSRFLKGGPQ</sequence>
<dbReference type="Gene3D" id="1.20.1250.20">
    <property type="entry name" value="MFS general substrate transporter like domains"/>
    <property type="match status" value="1"/>
</dbReference>
<keyword evidence="5 7" id="KW-1133">Transmembrane helix</keyword>
<feature type="transmembrane region" description="Helical" evidence="7">
    <location>
        <begin position="110"/>
        <end position="127"/>
    </location>
</feature>
<dbReference type="InterPro" id="IPR020846">
    <property type="entry name" value="MFS_dom"/>
</dbReference>
<evidence type="ECO:0000313" key="9">
    <source>
        <dbReference type="EMBL" id="MEJ6010663.1"/>
    </source>
</evidence>
<comment type="caution">
    <text evidence="9">The sequence shown here is derived from an EMBL/GenBank/DDBJ whole genome shotgun (WGS) entry which is preliminary data.</text>
</comment>
<dbReference type="InterPro" id="IPR011701">
    <property type="entry name" value="MFS"/>
</dbReference>
<feature type="transmembrane region" description="Helical" evidence="7">
    <location>
        <begin position="221"/>
        <end position="238"/>
    </location>
</feature>
<dbReference type="Pfam" id="PF07690">
    <property type="entry name" value="MFS_1"/>
    <property type="match status" value="2"/>
</dbReference>
<dbReference type="PANTHER" id="PTHR42718:SF46">
    <property type="entry name" value="BLR6921 PROTEIN"/>
    <property type="match status" value="1"/>
</dbReference>
<dbReference type="Gene3D" id="1.20.1720.10">
    <property type="entry name" value="Multidrug resistance protein D"/>
    <property type="match status" value="1"/>
</dbReference>
<feature type="transmembrane region" description="Helical" evidence="7">
    <location>
        <begin position="259"/>
        <end position="283"/>
    </location>
</feature>
<reference evidence="9 10" key="1">
    <citation type="submission" date="2024-03" db="EMBL/GenBank/DDBJ databases">
        <authorList>
            <person name="Jo J.-H."/>
        </authorList>
    </citation>
    <scope>NUCLEOTIDE SEQUENCE [LARGE SCALE GENOMIC DNA]</scope>
    <source>
        <strain evidence="9 10">AS3R-12</strain>
    </source>
</reference>
<feature type="domain" description="Major facilitator superfamily (MFS) profile" evidence="8">
    <location>
        <begin position="11"/>
        <end position="444"/>
    </location>
</feature>
<evidence type="ECO:0000256" key="5">
    <source>
        <dbReference type="ARBA" id="ARBA00022989"/>
    </source>
</evidence>
<gene>
    <name evidence="9" type="ORF">WG900_12135</name>
</gene>
<dbReference type="CDD" id="cd17321">
    <property type="entry name" value="MFS_MMR_MDR_like"/>
    <property type="match status" value="1"/>
</dbReference>
<evidence type="ECO:0000256" key="1">
    <source>
        <dbReference type="ARBA" id="ARBA00004651"/>
    </source>
</evidence>
<keyword evidence="3" id="KW-1003">Cell membrane</keyword>
<dbReference type="PANTHER" id="PTHR42718">
    <property type="entry name" value="MAJOR FACILITATOR SUPERFAMILY MULTIDRUG TRANSPORTER MFSC"/>
    <property type="match status" value="1"/>
</dbReference>
<dbReference type="EMBL" id="JBBHJY010000006">
    <property type="protein sequence ID" value="MEJ6010663.1"/>
    <property type="molecule type" value="Genomic_DNA"/>
</dbReference>
<evidence type="ECO:0000259" key="8">
    <source>
        <dbReference type="PROSITE" id="PS50850"/>
    </source>
</evidence>
<comment type="subcellular location">
    <subcellularLocation>
        <location evidence="1">Cell membrane</location>
        <topology evidence="1">Multi-pass membrane protein</topology>
    </subcellularLocation>
</comment>
<evidence type="ECO:0000256" key="4">
    <source>
        <dbReference type="ARBA" id="ARBA00022692"/>
    </source>
</evidence>
<organism evidence="9 10">
    <name type="scientific">Novosphingobium aquae</name>
    <dbReference type="NCBI Taxonomy" id="3133435"/>
    <lineage>
        <taxon>Bacteria</taxon>
        <taxon>Pseudomonadati</taxon>
        <taxon>Pseudomonadota</taxon>
        <taxon>Alphaproteobacteria</taxon>
        <taxon>Sphingomonadales</taxon>
        <taxon>Sphingomonadaceae</taxon>
        <taxon>Novosphingobium</taxon>
    </lineage>
</organism>
<feature type="transmembrane region" description="Helical" evidence="7">
    <location>
        <begin position="295"/>
        <end position="313"/>
    </location>
</feature>
<feature type="transmembrane region" description="Helical" evidence="7">
    <location>
        <begin position="196"/>
        <end position="215"/>
    </location>
</feature>
<feature type="transmembrane region" description="Helical" evidence="7">
    <location>
        <begin position="45"/>
        <end position="70"/>
    </location>
</feature>
<protein>
    <submittedName>
        <fullName evidence="9">MFS transporter</fullName>
    </submittedName>
</protein>
<feature type="transmembrane region" description="Helical" evidence="7">
    <location>
        <begin position="349"/>
        <end position="366"/>
    </location>
</feature>
<dbReference type="PROSITE" id="PS50850">
    <property type="entry name" value="MFS"/>
    <property type="match status" value="1"/>
</dbReference>
<evidence type="ECO:0000256" key="7">
    <source>
        <dbReference type="SAM" id="Phobius"/>
    </source>
</evidence>
<dbReference type="Proteomes" id="UP001379235">
    <property type="component" value="Unassembled WGS sequence"/>
</dbReference>
<evidence type="ECO:0000256" key="2">
    <source>
        <dbReference type="ARBA" id="ARBA00022448"/>
    </source>
</evidence>
<keyword evidence="6 7" id="KW-0472">Membrane</keyword>
<name>A0ABU8S9N3_9SPHN</name>
<dbReference type="SUPFAM" id="SSF103473">
    <property type="entry name" value="MFS general substrate transporter"/>
    <property type="match status" value="1"/>
</dbReference>
<feature type="transmembrane region" description="Helical" evidence="7">
    <location>
        <begin position="82"/>
        <end position="104"/>
    </location>
</feature>
<proteinExistence type="predicted"/>
<feature type="transmembrane region" description="Helical" evidence="7">
    <location>
        <begin position="395"/>
        <end position="416"/>
    </location>
</feature>
<dbReference type="InterPro" id="IPR036259">
    <property type="entry name" value="MFS_trans_sf"/>
</dbReference>
<feature type="transmembrane region" description="Helical" evidence="7">
    <location>
        <begin position="12"/>
        <end position="33"/>
    </location>
</feature>
<feature type="transmembrane region" description="Helical" evidence="7">
    <location>
        <begin position="139"/>
        <end position="159"/>
    </location>
</feature>
<evidence type="ECO:0000256" key="6">
    <source>
        <dbReference type="ARBA" id="ARBA00023136"/>
    </source>
</evidence>
<feature type="transmembrane region" description="Helical" evidence="7">
    <location>
        <begin position="325"/>
        <end position="343"/>
    </location>
</feature>
<evidence type="ECO:0000256" key="3">
    <source>
        <dbReference type="ARBA" id="ARBA00022475"/>
    </source>
</evidence>
<dbReference type="RefSeq" id="WP_339967431.1">
    <property type="nucleotide sequence ID" value="NZ_JBBHJY010000006.1"/>
</dbReference>
<accession>A0ABU8S9N3</accession>
<evidence type="ECO:0000313" key="10">
    <source>
        <dbReference type="Proteomes" id="UP001379235"/>
    </source>
</evidence>